<dbReference type="SUPFAM" id="SSF51206">
    <property type="entry name" value="cAMP-binding domain-like"/>
    <property type="match status" value="1"/>
</dbReference>
<dbReference type="RefSeq" id="WP_344525174.1">
    <property type="nucleotide sequence ID" value="NZ_BAAAPE010000002.1"/>
</dbReference>
<dbReference type="PROSITE" id="PS50042">
    <property type="entry name" value="CNMP_BINDING_3"/>
    <property type="match status" value="1"/>
</dbReference>
<protein>
    <recommendedName>
        <fullName evidence="1">Cyclic nucleotide-binding domain-containing protein</fullName>
    </recommendedName>
</protein>
<feature type="domain" description="Cyclic nucleotide-binding" evidence="1">
    <location>
        <begin position="10"/>
        <end position="79"/>
    </location>
</feature>
<evidence type="ECO:0000313" key="3">
    <source>
        <dbReference type="Proteomes" id="UP001500016"/>
    </source>
</evidence>
<dbReference type="InterPro" id="IPR014710">
    <property type="entry name" value="RmlC-like_jellyroll"/>
</dbReference>
<name>A0ABN2VNB5_9ACTN</name>
<proteinExistence type="predicted"/>
<gene>
    <name evidence="2" type="ORF">GCM10009801_14270</name>
</gene>
<comment type="caution">
    <text evidence="2">The sequence shown here is derived from an EMBL/GenBank/DDBJ whole genome shotgun (WGS) entry which is preliminary data.</text>
</comment>
<dbReference type="Pfam" id="PF00027">
    <property type="entry name" value="cNMP_binding"/>
    <property type="match status" value="1"/>
</dbReference>
<accession>A0ABN2VNB5</accession>
<dbReference type="CDD" id="cd00038">
    <property type="entry name" value="CAP_ED"/>
    <property type="match status" value="1"/>
</dbReference>
<evidence type="ECO:0000259" key="1">
    <source>
        <dbReference type="PROSITE" id="PS50042"/>
    </source>
</evidence>
<dbReference type="InterPro" id="IPR018490">
    <property type="entry name" value="cNMP-bd_dom_sf"/>
</dbReference>
<keyword evidence="3" id="KW-1185">Reference proteome</keyword>
<sequence>MTTTFVRRGFLGCLAPAHRALLMEYAKETSFPADATLFEESAPADRFWVVRTGSVTLDVQVPGLGPGAVEILGPGELLGWSFVRRHRWLL</sequence>
<dbReference type="Proteomes" id="UP001500016">
    <property type="component" value="Unassembled WGS sequence"/>
</dbReference>
<dbReference type="InterPro" id="IPR000595">
    <property type="entry name" value="cNMP-bd_dom"/>
</dbReference>
<dbReference type="EMBL" id="BAAAPE010000002">
    <property type="protein sequence ID" value="GAA2067165.1"/>
    <property type="molecule type" value="Genomic_DNA"/>
</dbReference>
<organism evidence="2 3">
    <name type="scientific">Streptomyces albiaxialis</name>
    <dbReference type="NCBI Taxonomy" id="329523"/>
    <lineage>
        <taxon>Bacteria</taxon>
        <taxon>Bacillati</taxon>
        <taxon>Actinomycetota</taxon>
        <taxon>Actinomycetes</taxon>
        <taxon>Kitasatosporales</taxon>
        <taxon>Streptomycetaceae</taxon>
        <taxon>Streptomyces</taxon>
    </lineage>
</organism>
<dbReference type="Gene3D" id="2.60.120.10">
    <property type="entry name" value="Jelly Rolls"/>
    <property type="match status" value="1"/>
</dbReference>
<evidence type="ECO:0000313" key="2">
    <source>
        <dbReference type="EMBL" id="GAA2067165.1"/>
    </source>
</evidence>
<reference evidence="2 3" key="1">
    <citation type="journal article" date="2019" name="Int. J. Syst. Evol. Microbiol.">
        <title>The Global Catalogue of Microorganisms (GCM) 10K type strain sequencing project: providing services to taxonomists for standard genome sequencing and annotation.</title>
        <authorList>
            <consortium name="The Broad Institute Genomics Platform"/>
            <consortium name="The Broad Institute Genome Sequencing Center for Infectious Disease"/>
            <person name="Wu L."/>
            <person name="Ma J."/>
        </authorList>
    </citation>
    <scope>NUCLEOTIDE SEQUENCE [LARGE SCALE GENOMIC DNA]</scope>
    <source>
        <strain evidence="2 3">JCM 15478</strain>
    </source>
</reference>